<evidence type="ECO:0000313" key="3">
    <source>
        <dbReference type="EMBL" id="OMG54963.1"/>
    </source>
</evidence>
<dbReference type="EMBL" id="MTHD01000002">
    <property type="protein sequence ID" value="OMG54963.1"/>
    <property type="molecule type" value="Genomic_DNA"/>
</dbReference>
<dbReference type="InterPro" id="IPR011990">
    <property type="entry name" value="TPR-like_helical_dom_sf"/>
</dbReference>
<comment type="caution">
    <text evidence="3">The sequence shown here is derived from an EMBL/GenBank/DDBJ whole genome shotgun (WGS) entry which is preliminary data.</text>
</comment>
<gene>
    <name evidence="3" type="ORF">BJN45_07365</name>
</gene>
<protein>
    <submittedName>
        <fullName evidence="3">Uncharacterized protein</fullName>
    </submittedName>
</protein>
<name>A0A1R1I869_9RHOO</name>
<sequence>MLASKWSSLPMILVAMAVLSGCATTEPLVSKDQFLELMTLSSQKADLLADSGKKEEAINLLTDVARAKPDRKEPWVHMAKIHFDAKNYSQAIVSSEEALQRDRADQVAKSIRAVSGLRVAAQSLTELRNDVDLKGGARADATDLAMVMREILGEDVLVPPAELEARKKREAVAARKKAIARAKARTQSATPPGDTSPPKGQATATTGNPFGMLK</sequence>
<feature type="signal peptide" evidence="2">
    <location>
        <begin position="1"/>
        <end position="23"/>
    </location>
</feature>
<dbReference type="AlphaFoldDB" id="A0A1R1I869"/>
<dbReference type="SUPFAM" id="SSF48452">
    <property type="entry name" value="TPR-like"/>
    <property type="match status" value="1"/>
</dbReference>
<evidence type="ECO:0000256" key="1">
    <source>
        <dbReference type="SAM" id="MobiDB-lite"/>
    </source>
</evidence>
<keyword evidence="4" id="KW-1185">Reference proteome</keyword>
<dbReference type="Pfam" id="PF14559">
    <property type="entry name" value="TPR_19"/>
    <property type="match status" value="1"/>
</dbReference>
<dbReference type="OrthoDB" id="6005230at2"/>
<accession>A0A1R1I869</accession>
<feature type="region of interest" description="Disordered" evidence="1">
    <location>
        <begin position="176"/>
        <end position="214"/>
    </location>
</feature>
<feature type="chain" id="PRO_5013272043" evidence="2">
    <location>
        <begin position="24"/>
        <end position="214"/>
    </location>
</feature>
<proteinExistence type="predicted"/>
<keyword evidence="2" id="KW-0732">Signal</keyword>
<dbReference type="STRING" id="418702.BJN45_07365"/>
<evidence type="ECO:0000313" key="4">
    <source>
        <dbReference type="Proteomes" id="UP000187526"/>
    </source>
</evidence>
<dbReference type="Proteomes" id="UP000187526">
    <property type="component" value="Unassembled WGS sequence"/>
</dbReference>
<dbReference type="PROSITE" id="PS51257">
    <property type="entry name" value="PROKAR_LIPOPROTEIN"/>
    <property type="match status" value="1"/>
</dbReference>
<organism evidence="3 4">
    <name type="scientific">Azonexus hydrophilus</name>
    <dbReference type="NCBI Taxonomy" id="418702"/>
    <lineage>
        <taxon>Bacteria</taxon>
        <taxon>Pseudomonadati</taxon>
        <taxon>Pseudomonadota</taxon>
        <taxon>Betaproteobacteria</taxon>
        <taxon>Rhodocyclales</taxon>
        <taxon>Azonexaceae</taxon>
        <taxon>Azonexus</taxon>
    </lineage>
</organism>
<reference evidence="3 4" key="1">
    <citation type="submission" date="2016-10" db="EMBL/GenBank/DDBJ databases">
        <title>Alkaliphiles isolated from bioreactors.</title>
        <authorList>
            <person name="Salah Z."/>
            <person name="Rout S.P."/>
            <person name="Humphreys P.N."/>
        </authorList>
    </citation>
    <scope>NUCLEOTIDE SEQUENCE [LARGE SCALE GENOMIC DNA]</scope>
    <source>
        <strain evidence="3 4">ZS02</strain>
    </source>
</reference>
<dbReference type="Gene3D" id="1.25.40.10">
    <property type="entry name" value="Tetratricopeptide repeat domain"/>
    <property type="match status" value="1"/>
</dbReference>
<evidence type="ECO:0000256" key="2">
    <source>
        <dbReference type="SAM" id="SignalP"/>
    </source>
</evidence>